<feature type="chain" id="PRO_5037978654" evidence="1">
    <location>
        <begin position="17"/>
        <end position="243"/>
    </location>
</feature>
<keyword evidence="3" id="KW-1185">Reference proteome</keyword>
<reference evidence="2" key="1">
    <citation type="submission" date="2020-08" db="EMBL/GenBank/DDBJ databases">
        <title>Lewinella bacteria from marine environments.</title>
        <authorList>
            <person name="Zhong Y."/>
        </authorList>
    </citation>
    <scope>NUCLEOTIDE SEQUENCE</scope>
    <source>
        <strain evidence="2">KCTC 42187</strain>
    </source>
</reference>
<dbReference type="Proteomes" id="UP000650081">
    <property type="component" value="Unassembled WGS sequence"/>
</dbReference>
<accession>A0A923PEN9</accession>
<dbReference type="PROSITE" id="PS51257">
    <property type="entry name" value="PROKAR_LIPOPROTEIN"/>
    <property type="match status" value="1"/>
</dbReference>
<name>A0A923PEN9_9BACT</name>
<dbReference type="InterPro" id="IPR025245">
    <property type="entry name" value="DUF4197"/>
</dbReference>
<gene>
    <name evidence="2" type="ORF">H9S92_00710</name>
</gene>
<dbReference type="AlphaFoldDB" id="A0A923PEN9"/>
<evidence type="ECO:0000313" key="2">
    <source>
        <dbReference type="EMBL" id="MBC6992672.1"/>
    </source>
</evidence>
<evidence type="ECO:0000256" key="1">
    <source>
        <dbReference type="SAM" id="SignalP"/>
    </source>
</evidence>
<proteinExistence type="predicted"/>
<dbReference type="EMBL" id="JACSIT010000034">
    <property type="protein sequence ID" value="MBC6992672.1"/>
    <property type="molecule type" value="Genomic_DNA"/>
</dbReference>
<feature type="signal peptide" evidence="1">
    <location>
        <begin position="1"/>
        <end position="16"/>
    </location>
</feature>
<keyword evidence="1" id="KW-0732">Signal</keyword>
<dbReference type="RefSeq" id="WP_187464810.1">
    <property type="nucleotide sequence ID" value="NZ_JACSIT010000034.1"/>
</dbReference>
<dbReference type="Pfam" id="PF13852">
    <property type="entry name" value="DUF4197"/>
    <property type="match status" value="1"/>
</dbReference>
<comment type="caution">
    <text evidence="2">The sequence shown here is derived from an EMBL/GenBank/DDBJ whole genome shotgun (WGS) entry which is preliminary data.</text>
</comment>
<protein>
    <submittedName>
        <fullName evidence="2">DUF4197 domain-containing protein</fullName>
    </submittedName>
</protein>
<sequence length="243" mass="27056">MLRRLLFISLPFLFFACTTQQINDTLNTVLSGNLSSADIANGLKEALRQGAQKGSSELSVEGGYFNDVAYRILLPEEVLKVTDRLKGVPGFQNLEEIIIRKINQGAEDAAKTAGPIFVEAIRQMTIQDALGILKGDNNAATSYLQRTTYQNLYNEFNPVISTSLDKFDAQKIWADAANAYNNFPLTRQPVNTNLADHVTQRALEGLFRKVALEEENIRQNISARSSELLRRVFALQDGERSGQ</sequence>
<evidence type="ECO:0000313" key="3">
    <source>
        <dbReference type="Proteomes" id="UP000650081"/>
    </source>
</evidence>
<organism evidence="2 3">
    <name type="scientific">Neolewinella lacunae</name>
    <dbReference type="NCBI Taxonomy" id="1517758"/>
    <lineage>
        <taxon>Bacteria</taxon>
        <taxon>Pseudomonadati</taxon>
        <taxon>Bacteroidota</taxon>
        <taxon>Saprospiria</taxon>
        <taxon>Saprospirales</taxon>
        <taxon>Lewinellaceae</taxon>
        <taxon>Neolewinella</taxon>
    </lineage>
</organism>